<dbReference type="GO" id="GO:0070476">
    <property type="term" value="P:rRNA (guanine-N7)-methylation"/>
    <property type="evidence" value="ECO:0007669"/>
    <property type="project" value="InterPro"/>
</dbReference>
<dbReference type="Pfam" id="PF08241">
    <property type="entry name" value="Methyltransf_11"/>
    <property type="match status" value="1"/>
</dbReference>
<dbReference type="CDD" id="cd02440">
    <property type="entry name" value="AdoMet_MTases"/>
    <property type="match status" value="1"/>
</dbReference>
<dbReference type="EMBL" id="JWZT01002547">
    <property type="protein sequence ID" value="KII69167.1"/>
    <property type="molecule type" value="Genomic_DNA"/>
</dbReference>
<dbReference type="Proteomes" id="UP000031668">
    <property type="component" value="Unassembled WGS sequence"/>
</dbReference>
<dbReference type="InterPro" id="IPR013216">
    <property type="entry name" value="Methyltransf_11"/>
</dbReference>
<gene>
    <name evidence="2" type="ORF">RF11_12722</name>
</gene>
<dbReference type="OMA" id="WIQEKKE"/>
<dbReference type="OrthoDB" id="2877at2759"/>
<evidence type="ECO:0000313" key="3">
    <source>
        <dbReference type="Proteomes" id="UP000031668"/>
    </source>
</evidence>
<reference evidence="2 3" key="1">
    <citation type="journal article" date="2014" name="Genome Biol. Evol.">
        <title>The genome of the myxosporean Thelohanellus kitauei shows adaptations to nutrient acquisition within its fish host.</title>
        <authorList>
            <person name="Yang Y."/>
            <person name="Xiong J."/>
            <person name="Zhou Z."/>
            <person name="Huo F."/>
            <person name="Miao W."/>
            <person name="Ran C."/>
            <person name="Liu Y."/>
            <person name="Zhang J."/>
            <person name="Feng J."/>
            <person name="Wang M."/>
            <person name="Wang M."/>
            <person name="Wang L."/>
            <person name="Yao B."/>
        </authorList>
    </citation>
    <scope>NUCLEOTIDE SEQUENCE [LARGE SCALE GENOMIC DNA]</scope>
    <source>
        <strain evidence="2">Wuqing</strain>
    </source>
</reference>
<sequence length="253" mass="28134">MIEIQTKLAERALELCNLDENKPAFILDVGCGSGLSCGVIENHGYSSIGIDISQPMINVGKSRGCDDVILADMGLGVPFRPATFDACISISALQWLCNSYASDQIPSARLLKFFTSLYACMKISSRTVFHFYPSDHQQIELINRSALKAGFTGGVLIDYPNSTRAKNYFLCLFVGIQMPAMPQPLTESESAQDCRSFGKKKHKLVKKSKAWINAKKESMAKKGIEYVIMHLKLFKINDHNSLDHYKHIMLNSG</sequence>
<dbReference type="InterPro" id="IPR039769">
    <property type="entry name" value="Bud23-like"/>
</dbReference>
<dbReference type="GO" id="GO:0016435">
    <property type="term" value="F:rRNA (guanine) methyltransferase activity"/>
    <property type="evidence" value="ECO:0007669"/>
    <property type="project" value="InterPro"/>
</dbReference>
<dbReference type="PANTHER" id="PTHR12734">
    <property type="entry name" value="METHYLTRANSFERASE-RELATED"/>
    <property type="match status" value="1"/>
</dbReference>
<dbReference type="InterPro" id="IPR029063">
    <property type="entry name" value="SAM-dependent_MTases_sf"/>
</dbReference>
<evidence type="ECO:0000259" key="1">
    <source>
        <dbReference type="Pfam" id="PF08241"/>
    </source>
</evidence>
<name>A0A0C2N5J6_THEKT</name>
<organism evidence="2 3">
    <name type="scientific">Thelohanellus kitauei</name>
    <name type="common">Myxosporean</name>
    <dbReference type="NCBI Taxonomy" id="669202"/>
    <lineage>
        <taxon>Eukaryota</taxon>
        <taxon>Metazoa</taxon>
        <taxon>Cnidaria</taxon>
        <taxon>Myxozoa</taxon>
        <taxon>Myxosporea</taxon>
        <taxon>Bivalvulida</taxon>
        <taxon>Platysporina</taxon>
        <taxon>Myxobolidae</taxon>
        <taxon>Thelohanellus</taxon>
    </lineage>
</organism>
<dbReference type="SUPFAM" id="SSF53335">
    <property type="entry name" value="S-adenosyl-L-methionine-dependent methyltransferases"/>
    <property type="match status" value="1"/>
</dbReference>
<feature type="domain" description="Methyltransferase type 11" evidence="1">
    <location>
        <begin position="27"/>
        <end position="96"/>
    </location>
</feature>
<comment type="caution">
    <text evidence="2">The sequence shown here is derived from an EMBL/GenBank/DDBJ whole genome shotgun (WGS) entry which is preliminary data.</text>
</comment>
<dbReference type="AlphaFoldDB" id="A0A0C2N5J6"/>
<dbReference type="GO" id="GO:0005730">
    <property type="term" value="C:nucleolus"/>
    <property type="evidence" value="ECO:0007669"/>
    <property type="project" value="TreeGrafter"/>
</dbReference>
<protein>
    <submittedName>
        <fullName evidence="2">Putative 18S rRNA (Guanine-N(7))-methyltransferase</fullName>
    </submittedName>
</protein>
<dbReference type="Gene3D" id="3.40.50.150">
    <property type="entry name" value="Vaccinia Virus protein VP39"/>
    <property type="match status" value="1"/>
</dbReference>
<keyword evidence="2" id="KW-0489">Methyltransferase</keyword>
<keyword evidence="3" id="KW-1185">Reference proteome</keyword>
<dbReference type="PANTHER" id="PTHR12734:SF0">
    <property type="entry name" value="18S RRNA (GUANINE-N(7))-METHYLTRANSFERASE-RELATED"/>
    <property type="match status" value="1"/>
</dbReference>
<evidence type="ECO:0000313" key="2">
    <source>
        <dbReference type="EMBL" id="KII69167.1"/>
    </source>
</evidence>
<proteinExistence type="predicted"/>
<keyword evidence="2" id="KW-0808">Transferase</keyword>
<accession>A0A0C2N5J6</accession>